<dbReference type="Pfam" id="PF04453">
    <property type="entry name" value="LptD"/>
    <property type="match status" value="1"/>
</dbReference>
<dbReference type="EMBL" id="SGWZ01000002">
    <property type="protein sequence ID" value="RZS70093.1"/>
    <property type="molecule type" value="Genomic_DNA"/>
</dbReference>
<dbReference type="AlphaFoldDB" id="A0A4V2F0H5"/>
<comment type="caution">
    <text evidence="1">Lacks conserved residue(s) required for the propagation of feature annotation.</text>
</comment>
<dbReference type="InterPro" id="IPR007543">
    <property type="entry name" value="LptD_C"/>
</dbReference>
<accession>A0A4V2F0H5</accession>
<keyword evidence="1" id="KW-0732">Signal</keyword>
<feature type="domain" description="LptD C-terminal" evidence="3">
    <location>
        <begin position="331"/>
        <end position="720"/>
    </location>
</feature>
<evidence type="ECO:0000259" key="3">
    <source>
        <dbReference type="Pfam" id="PF04453"/>
    </source>
</evidence>
<dbReference type="PANTHER" id="PTHR30189">
    <property type="entry name" value="LPS-ASSEMBLY PROTEIN"/>
    <property type="match status" value="1"/>
</dbReference>
<dbReference type="Proteomes" id="UP000292039">
    <property type="component" value="Unassembled WGS sequence"/>
</dbReference>
<name>A0A4V2F0H5_9BURK</name>
<dbReference type="InterPro" id="IPR020889">
    <property type="entry name" value="LipoPS_assembly_LptD"/>
</dbReference>
<dbReference type="PANTHER" id="PTHR30189:SF1">
    <property type="entry name" value="LPS-ASSEMBLY PROTEIN LPTD"/>
    <property type="match status" value="1"/>
</dbReference>
<dbReference type="InterPro" id="IPR050218">
    <property type="entry name" value="LptD"/>
</dbReference>
<dbReference type="GO" id="GO:1990351">
    <property type="term" value="C:transporter complex"/>
    <property type="evidence" value="ECO:0007669"/>
    <property type="project" value="TreeGrafter"/>
</dbReference>
<organism evidence="4 5">
    <name type="scientific">Kerstersia gyiorum</name>
    <dbReference type="NCBI Taxonomy" id="206506"/>
    <lineage>
        <taxon>Bacteria</taxon>
        <taxon>Pseudomonadati</taxon>
        <taxon>Pseudomonadota</taxon>
        <taxon>Betaproteobacteria</taxon>
        <taxon>Burkholderiales</taxon>
        <taxon>Alcaligenaceae</taxon>
        <taxon>Kerstersia</taxon>
    </lineage>
</organism>
<keyword evidence="2" id="KW-1133">Transmembrane helix</keyword>
<evidence type="ECO:0000256" key="1">
    <source>
        <dbReference type="HAMAP-Rule" id="MF_01411"/>
    </source>
</evidence>
<dbReference type="GO" id="GO:0015920">
    <property type="term" value="P:lipopolysaccharide transport"/>
    <property type="evidence" value="ECO:0007669"/>
    <property type="project" value="InterPro"/>
</dbReference>
<dbReference type="GO" id="GO:0009279">
    <property type="term" value="C:cell outer membrane"/>
    <property type="evidence" value="ECO:0007669"/>
    <property type="project" value="UniProtKB-SubCell"/>
</dbReference>
<keyword evidence="1" id="KW-0998">Cell outer membrane</keyword>
<evidence type="ECO:0000256" key="2">
    <source>
        <dbReference type="SAM" id="Phobius"/>
    </source>
</evidence>
<comment type="subunit">
    <text evidence="1">Component of the lipopolysaccharide transport and assembly complex. Interacts with LptE and LptA.</text>
</comment>
<feature type="transmembrane region" description="Helical" evidence="2">
    <location>
        <begin position="21"/>
        <end position="43"/>
    </location>
</feature>
<dbReference type="HAMAP" id="MF_01411">
    <property type="entry name" value="LPS_assembly_LptD"/>
    <property type="match status" value="1"/>
</dbReference>
<protein>
    <recommendedName>
        <fullName evidence="1">LPS-assembly protein LptD</fullName>
    </recommendedName>
</protein>
<comment type="function">
    <text evidence="1">Together with LptE, is involved in the assembly of lipopolysaccharide (LPS) at the surface of the outer membrane.</text>
</comment>
<gene>
    <name evidence="1" type="primary">lptD</name>
    <name evidence="4" type="ORF">EV679_1486</name>
</gene>
<keyword evidence="2" id="KW-0812">Transmembrane</keyword>
<comment type="similarity">
    <text evidence="1">Belongs to the LptD family.</text>
</comment>
<sequence>MAGDSRKEFGKEIHKHAHRTDVLYLYNTGTIFYGGFLFVRLFLSVALLAAGCLPVVQAQEGVAGDASRPQQALRESSLLIDRTRLNEDDMPVFANSVRTEGQPDSRVILEGDAVLRRYDSVLKGNYIDYNGASGQVEARGDVRLMRDGGRIEGPGLRYNFETDIGEIEQPSFRIGPSGGAGKAAHAEIYGRNNMRLEDVIYSGCPCPDPAWFIEAERVDIDYEANDGEARNAVLYFKGVPLLASPYLTFPVRKERKSGLLLPTYGTTTKGGIDISVPYYLNLAPNYDLTLTPRLLTKRGMMLGGEFRYLGESFEGEMTGAYLPNDRVTHSDRWLYGWKHYHDLGNGFSADWDINRASDDNYFRDISAVGLSEASRTYLPRNGRVGWGDGYWSAGVAVESYQTLQDPDAPLIPPYDKLPELTFKGVRYNWRGLDLAWDNTATWFQRPIYDGQRTGPQGQRFVSYATMAYPIERAGWYITPKAGMHVTRYDTRWGDQNWYSLPGGMSSYRTVATRALPILSLDSGMVFERNTTLFGKPAQQTLEPRLYYLYVPYRYQDDLPTYDTALASFNMAQAFDENLYTGGWDRIANANQVTLGLTSRWMDASNGFERVSLSVAQRLYFEDQRVALPGEAPRQNRRSDLLMGATTAWTDTFSTQAVLQYDPHQERWMRSTLSARWRPQRLASMTLAYRYQRDPAVDAQYQLQGREQVSFAGQWPLSKRWYGVGRIDYSMLDSRVTQSIAGLEYKGDCCWAARAVFQRYAVAANDTNTTFFLQLELTGLGSLGTDPLGLLSRSIPGYESVNPSVPQGTRFDRYE</sequence>
<comment type="subcellular location">
    <subcellularLocation>
        <location evidence="1">Cell outer membrane</location>
    </subcellularLocation>
</comment>
<proteinExistence type="inferred from homology"/>
<evidence type="ECO:0000313" key="5">
    <source>
        <dbReference type="Proteomes" id="UP000292039"/>
    </source>
</evidence>
<comment type="caution">
    <text evidence="4">The sequence shown here is derived from an EMBL/GenBank/DDBJ whole genome shotgun (WGS) entry which is preliminary data.</text>
</comment>
<keyword evidence="1 2" id="KW-0472">Membrane</keyword>
<reference evidence="4 5" key="1">
    <citation type="submission" date="2019-02" db="EMBL/GenBank/DDBJ databases">
        <title>Genomic Encyclopedia of Type Strains, Phase IV (KMG-IV): sequencing the most valuable type-strain genomes for metagenomic binning, comparative biology and taxonomic classification.</title>
        <authorList>
            <person name="Goeker M."/>
        </authorList>
    </citation>
    <scope>NUCLEOTIDE SEQUENCE [LARGE SCALE GENOMIC DNA]</scope>
    <source>
        <strain evidence="4 5">DSM 16618</strain>
    </source>
</reference>
<evidence type="ECO:0000313" key="4">
    <source>
        <dbReference type="EMBL" id="RZS70093.1"/>
    </source>
</evidence>
<dbReference type="GO" id="GO:0043165">
    <property type="term" value="P:Gram-negative-bacterium-type cell outer membrane assembly"/>
    <property type="evidence" value="ECO:0007669"/>
    <property type="project" value="UniProtKB-UniRule"/>
</dbReference>